<accession>A0A654TR32</accession>
<evidence type="ECO:0000313" key="5">
    <source>
        <dbReference type="Proteomes" id="UP000039021"/>
    </source>
</evidence>
<protein>
    <submittedName>
        <fullName evidence="2">Uncharacterized protein</fullName>
    </submittedName>
</protein>
<reference evidence="5 6" key="2">
    <citation type="submission" date="2015-03" db="EMBL/GenBank/DDBJ databases">
        <authorList>
            <consortium name="Pathogen Informatics"/>
        </authorList>
    </citation>
    <scope>NUCLEOTIDE SEQUENCE [LARGE SCALE GENOMIC DNA]</scope>
    <source>
        <strain evidence="3 7">Bir 187</strain>
        <strain evidence="2 6">H09601792</strain>
        <strain evidence="5">N09902308</strain>
    </source>
</reference>
<dbReference type="Proteomes" id="UP000046947">
    <property type="component" value="Unassembled WGS sequence"/>
</dbReference>
<organism evidence="2 6">
    <name type="scientific">Mycobacterium tuberculosis</name>
    <dbReference type="NCBI Taxonomy" id="1773"/>
    <lineage>
        <taxon>Bacteria</taxon>
        <taxon>Bacillati</taxon>
        <taxon>Actinomycetota</taxon>
        <taxon>Actinomycetes</taxon>
        <taxon>Mycobacteriales</taxon>
        <taxon>Mycobacteriaceae</taxon>
        <taxon>Mycobacterium</taxon>
        <taxon>Mycobacterium tuberculosis complex</taxon>
    </lineage>
</organism>
<evidence type="ECO:0000313" key="4">
    <source>
        <dbReference type="EMBL" id="COX12804.1"/>
    </source>
</evidence>
<proteinExistence type="predicted"/>
<dbReference type="EMBL" id="CSBK01000229">
    <property type="protein sequence ID" value="COX12804.1"/>
    <property type="molecule type" value="Genomic_DNA"/>
</dbReference>
<dbReference type="EMBL" id="CNFU01000259">
    <property type="protein sequence ID" value="CKR51283.1"/>
    <property type="molecule type" value="Genomic_DNA"/>
</dbReference>
<keyword evidence="1" id="KW-0472">Membrane</keyword>
<sequence>MTTLADSEVPGTSRVLLPVAMMALSNVTDSVPPSLRSTNNVLASANVPYPWISVILFFFIRKCTPATLPSATFRLRS</sequence>
<evidence type="ECO:0000256" key="1">
    <source>
        <dbReference type="SAM" id="Phobius"/>
    </source>
</evidence>
<evidence type="ECO:0000313" key="7">
    <source>
        <dbReference type="Proteomes" id="UP000049023"/>
    </source>
</evidence>
<dbReference type="AlphaFoldDB" id="A0A654TR32"/>
<feature type="transmembrane region" description="Helical" evidence="1">
    <location>
        <begin position="41"/>
        <end position="60"/>
    </location>
</feature>
<dbReference type="Proteomes" id="UP000039021">
    <property type="component" value="Unassembled WGS sequence"/>
</dbReference>
<dbReference type="EMBL" id="CFOH01000706">
    <property type="protein sequence ID" value="CFE66615.1"/>
    <property type="molecule type" value="Genomic_DNA"/>
</dbReference>
<gene>
    <name evidence="2" type="ORF">ERS007688_03346</name>
    <name evidence="4" type="ORF">ERS007739_00730</name>
    <name evidence="3" type="ORF">ERS027661_01501</name>
</gene>
<evidence type="ECO:0000313" key="3">
    <source>
        <dbReference type="EMBL" id="CKR51283.1"/>
    </source>
</evidence>
<dbReference type="Proteomes" id="UP000049023">
    <property type="component" value="Unassembled WGS sequence"/>
</dbReference>
<keyword evidence="1" id="KW-1133">Transmembrane helix</keyword>
<name>A0A654TR32_MYCTX</name>
<reference evidence="4" key="1">
    <citation type="submission" date="2015-03" db="EMBL/GenBank/DDBJ databases">
        <authorList>
            <consortium name="Pathogen Informatics"/>
            <person name="Murphy D."/>
        </authorList>
    </citation>
    <scope>NUCLEOTIDE SEQUENCE</scope>
    <source>
        <strain evidence="4">N09902308</strain>
    </source>
</reference>
<keyword evidence="1" id="KW-0812">Transmembrane</keyword>
<evidence type="ECO:0000313" key="2">
    <source>
        <dbReference type="EMBL" id="CFE66615.1"/>
    </source>
</evidence>
<evidence type="ECO:0000313" key="6">
    <source>
        <dbReference type="Proteomes" id="UP000046947"/>
    </source>
</evidence>